<dbReference type="Proteomes" id="UP000681722">
    <property type="component" value="Unassembled WGS sequence"/>
</dbReference>
<evidence type="ECO:0000313" key="4">
    <source>
        <dbReference type="EMBL" id="CAF4302081.1"/>
    </source>
</evidence>
<evidence type="ECO:0000313" key="1">
    <source>
        <dbReference type="EMBL" id="CAF1292051.1"/>
    </source>
</evidence>
<organism evidence="1 5">
    <name type="scientific">Didymodactylos carnosus</name>
    <dbReference type="NCBI Taxonomy" id="1234261"/>
    <lineage>
        <taxon>Eukaryota</taxon>
        <taxon>Metazoa</taxon>
        <taxon>Spiralia</taxon>
        <taxon>Gnathifera</taxon>
        <taxon>Rotifera</taxon>
        <taxon>Eurotatoria</taxon>
        <taxon>Bdelloidea</taxon>
        <taxon>Philodinida</taxon>
        <taxon>Philodinidae</taxon>
        <taxon>Didymodactylos</taxon>
    </lineage>
</organism>
<evidence type="ECO:0000313" key="5">
    <source>
        <dbReference type="Proteomes" id="UP000663829"/>
    </source>
</evidence>
<dbReference type="Proteomes" id="UP000682733">
    <property type="component" value="Unassembled WGS sequence"/>
</dbReference>
<dbReference type="EMBL" id="CAJOBA010057662">
    <property type="protein sequence ID" value="CAF4302081.1"/>
    <property type="molecule type" value="Genomic_DNA"/>
</dbReference>
<protein>
    <submittedName>
        <fullName evidence="1">Uncharacterized protein</fullName>
    </submittedName>
</protein>
<name>A0A815DD42_9BILA</name>
<gene>
    <name evidence="1" type="ORF">GPM918_LOCUS28088</name>
    <name evidence="2" type="ORF">OVA965_LOCUS37525</name>
    <name evidence="3" type="ORF">SRO942_LOCUS28543</name>
    <name evidence="4" type="ORF">TMI583_LOCUS38610</name>
</gene>
<accession>A0A815DD42</accession>
<sequence>MSHIPEGHQGTSIHHISVVKGSTQGAYRCEILNREFMFSDQLETVISGLYGHDIAEHTHYYVDRKRVNRHSLLDEHQGKDVHVYYADHIHDPNRIGSFSVPVLEHHQTLRHHVTGVIK</sequence>
<dbReference type="OrthoDB" id="9972515at2759"/>
<dbReference type="EMBL" id="CAJOBC010033232">
    <property type="protein sequence ID" value="CAF4099277.1"/>
    <property type="molecule type" value="Genomic_DNA"/>
</dbReference>
<dbReference type="Proteomes" id="UP000677228">
    <property type="component" value="Unassembled WGS sequence"/>
</dbReference>
<dbReference type="EMBL" id="CAJNOK010035575">
    <property type="protein sequence ID" value="CAF1514664.1"/>
    <property type="molecule type" value="Genomic_DNA"/>
</dbReference>
<proteinExistence type="predicted"/>
<dbReference type="AlphaFoldDB" id="A0A815DD42"/>
<keyword evidence="5" id="KW-1185">Reference proteome</keyword>
<evidence type="ECO:0000313" key="2">
    <source>
        <dbReference type="EMBL" id="CAF1514664.1"/>
    </source>
</evidence>
<comment type="caution">
    <text evidence="1">The sequence shown here is derived from an EMBL/GenBank/DDBJ whole genome shotgun (WGS) entry which is preliminary data.</text>
</comment>
<evidence type="ECO:0000313" key="3">
    <source>
        <dbReference type="EMBL" id="CAF4099277.1"/>
    </source>
</evidence>
<reference evidence="1" key="1">
    <citation type="submission" date="2021-02" db="EMBL/GenBank/DDBJ databases">
        <authorList>
            <person name="Nowell W R."/>
        </authorList>
    </citation>
    <scope>NUCLEOTIDE SEQUENCE</scope>
</reference>
<dbReference type="Proteomes" id="UP000663829">
    <property type="component" value="Unassembled WGS sequence"/>
</dbReference>
<dbReference type="EMBL" id="CAJNOQ010012101">
    <property type="protein sequence ID" value="CAF1292051.1"/>
    <property type="molecule type" value="Genomic_DNA"/>
</dbReference>